<dbReference type="Gene3D" id="3.40.50.300">
    <property type="entry name" value="P-loop containing nucleotide triphosphate hydrolases"/>
    <property type="match status" value="1"/>
</dbReference>
<dbReference type="InterPro" id="IPR003959">
    <property type="entry name" value="ATPase_AAA_core"/>
</dbReference>
<accession>A0A1B2DS56</accession>
<evidence type="ECO:0000313" key="2">
    <source>
        <dbReference type="EMBL" id="ANY70542.1"/>
    </source>
</evidence>
<reference evidence="2" key="1">
    <citation type="submission" date="2016-08" db="EMBL/GenBank/DDBJ databases">
        <title>Complete Genome Seqeunce of Paenibacillus sp. BIHB 4019 from tea rhizoplane.</title>
        <authorList>
            <person name="Thakur R."/>
            <person name="Swarnkar M.K."/>
            <person name="Gulati A."/>
        </authorList>
    </citation>
    <scope>NUCLEOTIDE SEQUENCE [LARGE SCALE GENOMIC DNA]</scope>
    <source>
        <strain evidence="2">BIHB4019</strain>
    </source>
</reference>
<sequence length="327" mass="37553">MDFSPGINVFIGENGTGKTHLLKLLYAFCDSDTLSQNSKLLFFETLCQCFRTEELNTLFNQIRQPLKTTIEINNKKFLYQAIFKDSISDDERLEPPLNNVMITFQIEGQREKEKLQTAFIPAKEMLTHAGIEKDYVERYVPFDKTLVDILFKSGISELRTLPPASQAILDNIKQIIGGTVLFEKDKYYILHNDHNKVSFQSEAEGYKKLSVLWRLIETGLIAKGTVLFWDEPEANITPKHMPLLVDMLYALQGAGIQIFIATHDYILAKYLELRSCDDNSIYFHSLYKQDHTVASESGKKFKDLQHNTIAEAYNKLLDEVFDNQTKG</sequence>
<dbReference type="Pfam" id="PF13304">
    <property type="entry name" value="AAA_21"/>
    <property type="match status" value="1"/>
</dbReference>
<protein>
    <recommendedName>
        <fullName evidence="1">ATPase AAA-type core domain-containing protein</fullName>
    </recommendedName>
</protein>
<dbReference type="InterPro" id="IPR051396">
    <property type="entry name" value="Bact_Antivir_Def_Nuclease"/>
</dbReference>
<dbReference type="EMBL" id="CP016808">
    <property type="protein sequence ID" value="ANY70542.1"/>
    <property type="molecule type" value="Genomic_DNA"/>
</dbReference>
<organism evidence="2">
    <name type="scientific">Paenibacillus sp. BIHB 4019</name>
    <dbReference type="NCBI Taxonomy" id="1870819"/>
    <lineage>
        <taxon>Bacteria</taxon>
        <taxon>Bacillati</taxon>
        <taxon>Bacillota</taxon>
        <taxon>Bacilli</taxon>
        <taxon>Bacillales</taxon>
        <taxon>Paenibacillaceae</taxon>
        <taxon>Paenibacillus</taxon>
    </lineage>
</organism>
<dbReference type="GO" id="GO:0016887">
    <property type="term" value="F:ATP hydrolysis activity"/>
    <property type="evidence" value="ECO:0007669"/>
    <property type="project" value="InterPro"/>
</dbReference>
<feature type="domain" description="ATPase AAA-type core" evidence="1">
    <location>
        <begin position="180"/>
        <end position="266"/>
    </location>
</feature>
<proteinExistence type="predicted"/>
<name>A0A1B2DS56_9BACL</name>
<dbReference type="PANTHER" id="PTHR43581:SF2">
    <property type="entry name" value="EXCINUCLEASE ATPASE SUBUNIT"/>
    <property type="match status" value="1"/>
</dbReference>
<dbReference type="SUPFAM" id="SSF52540">
    <property type="entry name" value="P-loop containing nucleoside triphosphate hydrolases"/>
    <property type="match status" value="1"/>
</dbReference>
<dbReference type="InterPro" id="IPR027417">
    <property type="entry name" value="P-loop_NTPase"/>
</dbReference>
<gene>
    <name evidence="2" type="ORF">BBD42_03685</name>
</gene>
<dbReference type="PANTHER" id="PTHR43581">
    <property type="entry name" value="ATP/GTP PHOSPHATASE"/>
    <property type="match status" value="1"/>
</dbReference>
<evidence type="ECO:0000259" key="1">
    <source>
        <dbReference type="Pfam" id="PF13304"/>
    </source>
</evidence>
<dbReference type="GO" id="GO:0005524">
    <property type="term" value="F:ATP binding"/>
    <property type="evidence" value="ECO:0007669"/>
    <property type="project" value="InterPro"/>
</dbReference>
<dbReference type="AlphaFoldDB" id="A0A1B2DS56"/>